<comment type="pathway">
    <text evidence="2 11">Glycolipid biosynthesis; glycosylphosphatidylinositol-anchor biosynthesis.</text>
</comment>
<evidence type="ECO:0000313" key="13">
    <source>
        <dbReference type="RefSeq" id="XP_023953902.1"/>
    </source>
</evidence>
<comment type="function">
    <text evidence="11">Mannosyltransferase involved in glycosylphosphatidylinositol-anchor biosynthesis.</text>
</comment>
<dbReference type="PANTHER" id="PTHR12468">
    <property type="entry name" value="GPI MANNOSYLTRANSFERASE 2"/>
    <property type="match status" value="1"/>
</dbReference>
<keyword evidence="5 11" id="KW-0328">Glycosyltransferase</keyword>
<keyword evidence="12" id="KW-1185">Reference proteome</keyword>
<dbReference type="Pfam" id="PF04188">
    <property type="entry name" value="Mannosyl_trans2"/>
    <property type="match status" value="1"/>
</dbReference>
<protein>
    <recommendedName>
        <fullName evidence="11">GPI mannosyltransferase 2</fullName>
        <ecNumber evidence="11">2.4.1.-</ecNumber>
    </recommendedName>
</protein>
<dbReference type="Proteomes" id="UP001652582">
    <property type="component" value="Chromosome 17"/>
</dbReference>
<comment type="caution">
    <text evidence="11">Lacks conserved residue(s) required for the propagation of feature annotation.</text>
</comment>
<keyword evidence="8 11" id="KW-0256">Endoplasmic reticulum</keyword>
<dbReference type="EC" id="2.4.1.-" evidence="11"/>
<gene>
    <name evidence="13" type="primary">LOC112057569</name>
</gene>
<keyword evidence="4 11" id="KW-0337">GPI-anchor biosynthesis</keyword>
<comment type="subcellular location">
    <subcellularLocation>
        <location evidence="1 11">Endoplasmic reticulum membrane</location>
        <topology evidence="1 11">Multi-pass membrane protein</topology>
    </subcellularLocation>
</comment>
<evidence type="ECO:0000256" key="7">
    <source>
        <dbReference type="ARBA" id="ARBA00022692"/>
    </source>
</evidence>
<dbReference type="CTD" id="19835383"/>
<evidence type="ECO:0000256" key="3">
    <source>
        <dbReference type="ARBA" id="ARBA00008698"/>
    </source>
</evidence>
<sequence length="533" mass="61642">MYSPRQKILWFAFSTRIFVLFLQVVSNVVLPDHKADVFVSPEDPTLRKSRLDVIVDIVLGGMKRWDAQYFVHIAQYGYTYENCLAFFPLFPLIVRYVAFILNSILGSFLNFHSLLLISSTFVNLLVFIKSADILHRLSVRILKSESRAYKSAILYCVNPASIFFSAPYSECLFAFLSFYTMFKCTENETLRFANIDITSALPTGLSMTARSNGIVNLGFILYASFKNVIERTLPEIVYKYKTLKHRIILPCLLLPLFTSSVALFMTVIVAIIPFVLVQTYNYFKFCIHSDHTLPEFLSSSEFVLPGTAESPWCNHTLPLSYSYVQSHYWDVGLFKYYRLKQIPNFILAFPIIFFILYNCLCYLKNNLRLCFRLGLRENIFNYGYPSKITYRQKQYCKTFGGNDPSYFVYVVHVMVLTVFCIAFIHIQVATRLLASASPVLYWICSSKMNVGPTPTSDQNTINEHFRRIGVGKRIPSHHLSIANLEGVDNMYSKWKTFLICRRMPDLQSQIIQLYFLGYLVVGTILFSNFYPWT</sequence>
<evidence type="ECO:0000256" key="1">
    <source>
        <dbReference type="ARBA" id="ARBA00004477"/>
    </source>
</evidence>
<dbReference type="InterPro" id="IPR007315">
    <property type="entry name" value="PIG-V/Gpi18"/>
</dbReference>
<evidence type="ECO:0000256" key="6">
    <source>
        <dbReference type="ARBA" id="ARBA00022679"/>
    </source>
</evidence>
<dbReference type="GO" id="GO:0000009">
    <property type="term" value="F:alpha-1,6-mannosyltransferase activity"/>
    <property type="evidence" value="ECO:0007669"/>
    <property type="project" value="InterPro"/>
</dbReference>
<evidence type="ECO:0000256" key="5">
    <source>
        <dbReference type="ARBA" id="ARBA00022676"/>
    </source>
</evidence>
<dbReference type="GeneID" id="112057569"/>
<accession>A0A6J1P7U9</accession>
<dbReference type="KEGG" id="bany:112057569"/>
<keyword evidence="10 11" id="KW-0472">Membrane</keyword>
<dbReference type="PANTHER" id="PTHR12468:SF2">
    <property type="entry name" value="GPI MANNOSYLTRANSFERASE 2"/>
    <property type="match status" value="1"/>
</dbReference>
<dbReference type="GO" id="GO:0006506">
    <property type="term" value="P:GPI anchor biosynthetic process"/>
    <property type="evidence" value="ECO:0007669"/>
    <property type="project" value="UniProtKB-UniPathway"/>
</dbReference>
<reference evidence="13" key="1">
    <citation type="submission" date="2025-08" db="UniProtKB">
        <authorList>
            <consortium name="RefSeq"/>
        </authorList>
    </citation>
    <scope>IDENTIFICATION</scope>
</reference>
<organism evidence="12 13">
    <name type="scientific">Bicyclus anynana</name>
    <name type="common">Squinting bush brown butterfly</name>
    <dbReference type="NCBI Taxonomy" id="110368"/>
    <lineage>
        <taxon>Eukaryota</taxon>
        <taxon>Metazoa</taxon>
        <taxon>Ecdysozoa</taxon>
        <taxon>Arthropoda</taxon>
        <taxon>Hexapoda</taxon>
        <taxon>Insecta</taxon>
        <taxon>Pterygota</taxon>
        <taxon>Neoptera</taxon>
        <taxon>Endopterygota</taxon>
        <taxon>Lepidoptera</taxon>
        <taxon>Glossata</taxon>
        <taxon>Ditrysia</taxon>
        <taxon>Papilionoidea</taxon>
        <taxon>Nymphalidae</taxon>
        <taxon>Satyrinae</taxon>
        <taxon>Satyrini</taxon>
        <taxon>Mycalesina</taxon>
        <taxon>Bicyclus</taxon>
    </lineage>
</organism>
<dbReference type="UniPathway" id="UPA00196"/>
<dbReference type="GO" id="GO:0031501">
    <property type="term" value="C:mannosyltransferase complex"/>
    <property type="evidence" value="ECO:0007669"/>
    <property type="project" value="TreeGrafter"/>
</dbReference>
<keyword evidence="6 11" id="KW-0808">Transferase</keyword>
<evidence type="ECO:0000256" key="8">
    <source>
        <dbReference type="ARBA" id="ARBA00022824"/>
    </source>
</evidence>
<evidence type="ECO:0000256" key="11">
    <source>
        <dbReference type="RuleBase" id="RU363112"/>
    </source>
</evidence>
<proteinExistence type="inferred from homology"/>
<feature type="transmembrane region" description="Helical" evidence="11">
    <location>
        <begin position="406"/>
        <end position="426"/>
    </location>
</feature>
<feature type="transmembrane region" description="Helical" evidence="11">
    <location>
        <begin position="83"/>
        <end position="105"/>
    </location>
</feature>
<feature type="transmembrane region" description="Helical" evidence="11">
    <location>
        <begin position="345"/>
        <end position="365"/>
    </location>
</feature>
<evidence type="ECO:0000256" key="10">
    <source>
        <dbReference type="ARBA" id="ARBA00023136"/>
    </source>
</evidence>
<feature type="transmembrane region" description="Helical" evidence="11">
    <location>
        <begin position="111"/>
        <end position="131"/>
    </location>
</feature>
<dbReference type="GO" id="GO:0005789">
    <property type="term" value="C:endoplasmic reticulum membrane"/>
    <property type="evidence" value="ECO:0007669"/>
    <property type="project" value="UniProtKB-SubCell"/>
</dbReference>
<dbReference type="RefSeq" id="XP_023953902.1">
    <property type="nucleotide sequence ID" value="XM_024098134.1"/>
</dbReference>
<dbReference type="GO" id="GO:0004376">
    <property type="term" value="F:GPI mannosyltransferase activity"/>
    <property type="evidence" value="ECO:0007669"/>
    <property type="project" value="InterPro"/>
</dbReference>
<evidence type="ECO:0000256" key="2">
    <source>
        <dbReference type="ARBA" id="ARBA00004687"/>
    </source>
</evidence>
<feature type="transmembrane region" description="Helical" evidence="11">
    <location>
        <begin position="152"/>
        <end position="182"/>
    </location>
</feature>
<dbReference type="OrthoDB" id="10252502at2759"/>
<comment type="similarity">
    <text evidence="3 11">Belongs to the PIGV family.</text>
</comment>
<feature type="transmembrane region" description="Helical" evidence="11">
    <location>
        <begin position="511"/>
        <end position="530"/>
    </location>
</feature>
<keyword evidence="9 11" id="KW-1133">Transmembrane helix</keyword>
<dbReference type="AlphaFoldDB" id="A0A6J1P7U9"/>
<feature type="transmembrane region" description="Helical" evidence="11">
    <location>
        <begin position="247"/>
        <end position="277"/>
    </location>
</feature>
<evidence type="ECO:0000313" key="12">
    <source>
        <dbReference type="Proteomes" id="UP001652582"/>
    </source>
</evidence>
<keyword evidence="7 11" id="KW-0812">Transmembrane</keyword>
<evidence type="ECO:0000256" key="4">
    <source>
        <dbReference type="ARBA" id="ARBA00022502"/>
    </source>
</evidence>
<name>A0A6J1P7U9_BICAN</name>
<evidence type="ECO:0000256" key="9">
    <source>
        <dbReference type="ARBA" id="ARBA00022989"/>
    </source>
</evidence>